<evidence type="ECO:0000256" key="1">
    <source>
        <dbReference type="SAM" id="Phobius"/>
    </source>
</evidence>
<sequence length="52" mass="5385">MTDSQKISLKDAISIGIGGMVGGGIFAVLGLAVSLAKEDIPAPFEVRNHTQM</sequence>
<keyword evidence="1" id="KW-0472">Membrane</keyword>
<keyword evidence="1" id="KW-0812">Transmembrane</keyword>
<protein>
    <recommendedName>
        <fullName evidence="4">Amino acid permease</fullName>
    </recommendedName>
</protein>
<organism evidence="2 3">
    <name type="scientific">Meridianimaribacter flavus</name>
    <dbReference type="NCBI Taxonomy" id="571115"/>
    <lineage>
        <taxon>Bacteria</taxon>
        <taxon>Pseudomonadati</taxon>
        <taxon>Bacteroidota</taxon>
        <taxon>Flavobacteriia</taxon>
        <taxon>Flavobacteriales</taxon>
        <taxon>Flavobacteriaceae</taxon>
        <taxon>Meridianimaribacter</taxon>
    </lineage>
</organism>
<evidence type="ECO:0000313" key="3">
    <source>
        <dbReference type="Proteomes" id="UP000294930"/>
    </source>
</evidence>
<accession>A0ABY2G7N5</accession>
<gene>
    <name evidence="2" type="ORF">A8975_1293</name>
</gene>
<evidence type="ECO:0000313" key="2">
    <source>
        <dbReference type="EMBL" id="TDY12529.1"/>
    </source>
</evidence>
<reference evidence="2 3" key="1">
    <citation type="submission" date="2019-03" db="EMBL/GenBank/DDBJ databases">
        <title>Genomic Encyclopedia of Type Strains, Phase III (KMG-III): the genomes of soil and plant-associated and newly described type strains.</title>
        <authorList>
            <person name="Whitman W."/>
        </authorList>
    </citation>
    <scope>NUCLEOTIDE SEQUENCE [LARGE SCALE GENOMIC DNA]</scope>
    <source>
        <strain evidence="2 3">CGMCC 1.10957</strain>
    </source>
</reference>
<dbReference type="EMBL" id="SOQZ01000002">
    <property type="protein sequence ID" value="TDY12529.1"/>
    <property type="molecule type" value="Genomic_DNA"/>
</dbReference>
<name>A0ABY2G7N5_9FLAO</name>
<comment type="caution">
    <text evidence="2">The sequence shown here is derived from an EMBL/GenBank/DDBJ whole genome shotgun (WGS) entry which is preliminary data.</text>
</comment>
<dbReference type="RefSeq" id="WP_166667445.1">
    <property type="nucleotide sequence ID" value="NZ_SOQZ01000002.1"/>
</dbReference>
<keyword evidence="3" id="KW-1185">Reference proteome</keyword>
<evidence type="ECO:0008006" key="4">
    <source>
        <dbReference type="Google" id="ProtNLM"/>
    </source>
</evidence>
<dbReference type="Proteomes" id="UP000294930">
    <property type="component" value="Unassembled WGS sequence"/>
</dbReference>
<proteinExistence type="predicted"/>
<feature type="transmembrane region" description="Helical" evidence="1">
    <location>
        <begin position="12"/>
        <end position="36"/>
    </location>
</feature>
<keyword evidence="1" id="KW-1133">Transmembrane helix</keyword>